<comment type="caution">
    <text evidence="1">The sequence shown here is derived from an EMBL/GenBank/DDBJ whole genome shotgun (WGS) entry which is preliminary data.</text>
</comment>
<organism evidence="1 2">
    <name type="scientific">Segatella copri</name>
    <dbReference type="NCBI Taxonomy" id="165179"/>
    <lineage>
        <taxon>Bacteria</taxon>
        <taxon>Pseudomonadati</taxon>
        <taxon>Bacteroidota</taxon>
        <taxon>Bacteroidia</taxon>
        <taxon>Bacteroidales</taxon>
        <taxon>Prevotellaceae</taxon>
        <taxon>Segatella</taxon>
    </lineage>
</organism>
<dbReference type="OrthoDB" id="1492957at2"/>
<dbReference type="EMBL" id="VZCB01000030">
    <property type="protein sequence ID" value="MQN79981.1"/>
    <property type="molecule type" value="Genomic_DNA"/>
</dbReference>
<accession>A0A6G1TZM5</accession>
<gene>
    <name evidence="1" type="ORF">F7D73_03195</name>
</gene>
<dbReference type="AlphaFoldDB" id="A0A6G1TZM5"/>
<dbReference type="Proteomes" id="UP000480425">
    <property type="component" value="Unassembled WGS sequence"/>
</dbReference>
<protein>
    <submittedName>
        <fullName evidence="1">Uncharacterized protein</fullName>
    </submittedName>
</protein>
<name>A0A6G1TZM5_9BACT</name>
<evidence type="ECO:0000313" key="2">
    <source>
        <dbReference type="Proteomes" id="UP000480425"/>
    </source>
</evidence>
<reference evidence="1 2" key="1">
    <citation type="submission" date="2019-09" db="EMBL/GenBank/DDBJ databases">
        <title>Distinct polysaccharide growth profiles of human intestinal Prevotella copri isolates.</title>
        <authorList>
            <person name="Fehlner-Peach H."/>
            <person name="Magnabosco C."/>
            <person name="Raghavan V."/>
            <person name="Scher J.U."/>
            <person name="Tett A."/>
            <person name="Cox L.M."/>
            <person name="Gottsegen C."/>
            <person name="Watters A."/>
            <person name="Wiltshire- Gordon J.D."/>
            <person name="Segata N."/>
            <person name="Bonneau R."/>
            <person name="Littman D.R."/>
        </authorList>
    </citation>
    <scope>NUCLEOTIDE SEQUENCE [LARGE SCALE GENOMIC DNA]</scope>
    <source>
        <strain evidence="2">iA622</strain>
    </source>
</reference>
<dbReference type="RefSeq" id="WP_153122257.1">
    <property type="nucleotide sequence ID" value="NZ_VZCB01000030.1"/>
</dbReference>
<proteinExistence type="predicted"/>
<evidence type="ECO:0000313" key="1">
    <source>
        <dbReference type="EMBL" id="MQN79981.1"/>
    </source>
</evidence>
<sequence>MSKNITELSVFGTYFQKENQVTSALLKILETDCGGGSLLDEILQRIDEGNGLPEKTLKIETQSHIDDTDIHSIPDGLISCNYAFNIYIESKLSDVIKLPQLENHKKLIVEDRDERNKLIYITTHDKRPEILPQEIIWTNWTTLMNILNDYQQDVPNPVLSYLIEQFELLITSLGLYDDHENRVIIVGGRWGEPIALEYNFYACQGGRSFKNAKYLAFYYAQRIQYLFEIEKKLENVDIRELKEYVPEEYFAKKEPLYKPEKRTFFKLKKIEEFSPAIQNDSFGKTGRRIAFTQGQTYTTLERIRKAKVTSELRF</sequence>